<evidence type="ECO:0000313" key="1">
    <source>
        <dbReference type="EMBL" id="KAK3801452.1"/>
    </source>
</evidence>
<comment type="caution">
    <text evidence="1">The sequence shown here is derived from an EMBL/GenBank/DDBJ whole genome shotgun (WGS) entry which is preliminary data.</text>
</comment>
<protein>
    <recommendedName>
        <fullName evidence="3">CS domain-containing protein</fullName>
    </recommendedName>
</protein>
<dbReference type="AlphaFoldDB" id="A0AAE1EC16"/>
<dbReference type="InterPro" id="IPR008978">
    <property type="entry name" value="HSP20-like_chaperone"/>
</dbReference>
<keyword evidence="2" id="KW-1185">Reference proteome</keyword>
<organism evidence="1 2">
    <name type="scientific">Elysia crispata</name>
    <name type="common">lettuce slug</name>
    <dbReference type="NCBI Taxonomy" id="231223"/>
    <lineage>
        <taxon>Eukaryota</taxon>
        <taxon>Metazoa</taxon>
        <taxon>Spiralia</taxon>
        <taxon>Lophotrochozoa</taxon>
        <taxon>Mollusca</taxon>
        <taxon>Gastropoda</taxon>
        <taxon>Heterobranchia</taxon>
        <taxon>Euthyneura</taxon>
        <taxon>Panpulmonata</taxon>
        <taxon>Sacoglossa</taxon>
        <taxon>Placobranchoidea</taxon>
        <taxon>Plakobranchidae</taxon>
        <taxon>Elysia</taxon>
    </lineage>
</organism>
<gene>
    <name evidence="1" type="ORF">RRG08_053091</name>
</gene>
<dbReference type="Proteomes" id="UP001283361">
    <property type="component" value="Unassembled WGS sequence"/>
</dbReference>
<sequence>MAEQSAIPTRTATAVTKEIDDNMVSVKLVVEGIRPVLLGDKTKAKNATVEMKLGCCGFSMAARVESPEGKFTLFKYEVKKLPTEIDVQQSKWKVKKDMISLKLRKAAPDTWVPYLSGGLEQAPDSEDEAPKKD</sequence>
<proteinExistence type="predicted"/>
<evidence type="ECO:0000313" key="2">
    <source>
        <dbReference type="Proteomes" id="UP001283361"/>
    </source>
</evidence>
<reference evidence="1" key="1">
    <citation type="journal article" date="2023" name="G3 (Bethesda)">
        <title>A reference genome for the long-term kleptoplast-retaining sea slug Elysia crispata morphotype clarki.</title>
        <authorList>
            <person name="Eastman K.E."/>
            <person name="Pendleton A.L."/>
            <person name="Shaikh M.A."/>
            <person name="Suttiyut T."/>
            <person name="Ogas R."/>
            <person name="Tomko P."/>
            <person name="Gavelis G."/>
            <person name="Widhalm J.R."/>
            <person name="Wisecaver J.H."/>
        </authorList>
    </citation>
    <scope>NUCLEOTIDE SEQUENCE</scope>
    <source>
        <strain evidence="1">ECLA1</strain>
    </source>
</reference>
<accession>A0AAE1EC16</accession>
<dbReference type="Gene3D" id="2.60.40.790">
    <property type="match status" value="1"/>
</dbReference>
<dbReference type="EMBL" id="JAWDGP010000312">
    <property type="protein sequence ID" value="KAK3801452.1"/>
    <property type="molecule type" value="Genomic_DNA"/>
</dbReference>
<name>A0AAE1EC16_9GAST</name>
<evidence type="ECO:0008006" key="3">
    <source>
        <dbReference type="Google" id="ProtNLM"/>
    </source>
</evidence>
<dbReference type="SUPFAM" id="SSF49764">
    <property type="entry name" value="HSP20-like chaperones"/>
    <property type="match status" value="1"/>
</dbReference>